<dbReference type="PANTHER" id="PTHR11309:SF148">
    <property type="entry name" value="SECRETED FRIZZLED-RELATED PROTEIN 1"/>
    <property type="match status" value="1"/>
</dbReference>
<evidence type="ECO:0000256" key="5">
    <source>
        <dbReference type="SAM" id="SignalP"/>
    </source>
</evidence>
<dbReference type="GO" id="GO:0060070">
    <property type="term" value="P:canonical Wnt signaling pathway"/>
    <property type="evidence" value="ECO:0007669"/>
    <property type="project" value="TreeGrafter"/>
</dbReference>
<dbReference type="GO" id="GO:0035567">
    <property type="term" value="P:non-canonical Wnt signaling pathway"/>
    <property type="evidence" value="ECO:0007669"/>
    <property type="project" value="TreeGrafter"/>
</dbReference>
<name>A0A1I8FQR2_9PLAT</name>
<feature type="transmembrane region" description="Helical" evidence="4">
    <location>
        <begin position="230"/>
        <end position="251"/>
    </location>
</feature>
<accession>A0A1I8FQR2</accession>
<dbReference type="GO" id="GO:0017147">
    <property type="term" value="F:Wnt-protein binding"/>
    <property type="evidence" value="ECO:0007669"/>
    <property type="project" value="TreeGrafter"/>
</dbReference>
<evidence type="ECO:0000256" key="2">
    <source>
        <dbReference type="ARBA" id="ARBA00023170"/>
    </source>
</evidence>
<dbReference type="PANTHER" id="PTHR11309">
    <property type="entry name" value="FRIZZLED"/>
    <property type="match status" value="1"/>
</dbReference>
<evidence type="ECO:0000256" key="4">
    <source>
        <dbReference type="SAM" id="Phobius"/>
    </source>
</evidence>
<proteinExistence type="predicted"/>
<keyword evidence="4" id="KW-0472">Membrane</keyword>
<organism evidence="7 8">
    <name type="scientific">Macrostomum lignano</name>
    <dbReference type="NCBI Taxonomy" id="282301"/>
    <lineage>
        <taxon>Eukaryota</taxon>
        <taxon>Metazoa</taxon>
        <taxon>Spiralia</taxon>
        <taxon>Lophotrochozoa</taxon>
        <taxon>Platyhelminthes</taxon>
        <taxon>Rhabditophora</taxon>
        <taxon>Macrostomorpha</taxon>
        <taxon>Macrostomida</taxon>
        <taxon>Macrostomidae</taxon>
        <taxon>Macrostomum</taxon>
    </lineage>
</organism>
<dbReference type="GO" id="GO:0016020">
    <property type="term" value="C:membrane"/>
    <property type="evidence" value="ECO:0007669"/>
    <property type="project" value="InterPro"/>
</dbReference>
<keyword evidence="1" id="KW-0217">Developmental protein</keyword>
<feature type="transmembrane region" description="Helical" evidence="4">
    <location>
        <begin position="263"/>
        <end position="283"/>
    </location>
</feature>
<keyword evidence="2" id="KW-0675">Receptor</keyword>
<dbReference type="Gene3D" id="1.20.1070.10">
    <property type="entry name" value="Rhodopsin 7-helix transmembrane proteins"/>
    <property type="match status" value="2"/>
</dbReference>
<evidence type="ECO:0000256" key="3">
    <source>
        <dbReference type="SAM" id="MobiDB-lite"/>
    </source>
</evidence>
<dbReference type="SMART" id="SM01330">
    <property type="entry name" value="Frizzled"/>
    <property type="match status" value="1"/>
</dbReference>
<dbReference type="InterPro" id="IPR000539">
    <property type="entry name" value="Frizzled/Smoothened_7TM"/>
</dbReference>
<feature type="transmembrane region" description="Helical" evidence="4">
    <location>
        <begin position="373"/>
        <end position="399"/>
    </location>
</feature>
<feature type="chain" id="PRO_5009318736" evidence="5">
    <location>
        <begin position="30"/>
        <end position="530"/>
    </location>
</feature>
<dbReference type="WBParaSite" id="maker-unitig_44612-snap-gene-0.1-mRNA-1">
    <property type="protein sequence ID" value="maker-unitig_44612-snap-gene-0.1-mRNA-1"/>
    <property type="gene ID" value="maker-unitig_44612-snap-gene-0.1"/>
</dbReference>
<dbReference type="Proteomes" id="UP000095280">
    <property type="component" value="Unplaced"/>
</dbReference>
<keyword evidence="7" id="KW-1185">Reference proteome</keyword>
<keyword evidence="4" id="KW-0812">Transmembrane</keyword>
<evidence type="ECO:0000259" key="6">
    <source>
        <dbReference type="SMART" id="SM01330"/>
    </source>
</evidence>
<feature type="transmembrane region" description="Helical" evidence="4">
    <location>
        <begin position="295"/>
        <end position="315"/>
    </location>
</feature>
<feature type="compositionally biased region" description="Low complexity" evidence="3">
    <location>
        <begin position="513"/>
        <end position="530"/>
    </location>
</feature>
<dbReference type="PRINTS" id="PR00489">
    <property type="entry name" value="FRIZZLED"/>
</dbReference>
<evidence type="ECO:0000313" key="7">
    <source>
        <dbReference type="Proteomes" id="UP000095280"/>
    </source>
</evidence>
<feature type="region of interest" description="Disordered" evidence="3">
    <location>
        <begin position="134"/>
        <end position="168"/>
    </location>
</feature>
<feature type="region of interest" description="Disordered" evidence="3">
    <location>
        <begin position="502"/>
        <end position="530"/>
    </location>
</feature>
<feature type="signal peptide" evidence="5">
    <location>
        <begin position="1"/>
        <end position="29"/>
    </location>
</feature>
<evidence type="ECO:0000256" key="1">
    <source>
        <dbReference type="ARBA" id="ARBA00022473"/>
    </source>
</evidence>
<feature type="domain" description="Frizzled/Smoothened 7TM" evidence="6">
    <location>
        <begin position="219"/>
        <end position="501"/>
    </location>
</feature>
<evidence type="ECO:0000313" key="8">
    <source>
        <dbReference type="WBParaSite" id="maker-unitig_44612-snap-gene-0.1-mRNA-1"/>
    </source>
</evidence>
<sequence>VFKRPDSIMAHLPLLLLILPALLPSPTASVGIDFALHRCEPIAVEACRASATTPPQRCTIWAGPRRAERRRVLRTWRFLLCSVLTPMLRSEVAEAHRACAALPARAQPLLPGAGRLRLRVARLPQPIPAEQRPWRRHVHGQPGGRTPAGEPVRTARQRRGSRGGSGGRACRRLAAEPWRSGCTRCALNRSGRDCGHMRNREYVYINQTADCLLRCGAHDLFSQTTRAADAWWRLATLCALSSLLTIATFLMDRSRFQIPGQAGAVHGALLPGYSLSYFVRLAGGREAPPATGTSSAAAHMAASTWYVMLVFTWLLQAGWNGARKPWQGSPATSPASLGCARLPDRLRPHRAQGRGRRTISAMCNVGNQNSHTLLSFVIVPNVVFLALEVIFLLAGFVAMARVRRHVKSDGQKTTKFEMLMADRPVLGAVRRAMPASRPSTFYDYSSRDLWHVPGSPTGRAWPSSSSSVFASLVIGVTTILWIWSAKTLQTLAPTLLAPCRRRRRRRLRRPNGAATEAPPASAAASEHLVQ</sequence>
<dbReference type="AlphaFoldDB" id="A0A1I8FQR2"/>
<dbReference type="GO" id="GO:0005615">
    <property type="term" value="C:extracellular space"/>
    <property type="evidence" value="ECO:0007669"/>
    <property type="project" value="TreeGrafter"/>
</dbReference>
<keyword evidence="5" id="KW-0732">Signal</keyword>
<dbReference type="Pfam" id="PF01534">
    <property type="entry name" value="Frizzled"/>
    <property type="match status" value="1"/>
</dbReference>
<dbReference type="InterPro" id="IPR015526">
    <property type="entry name" value="Frizzled/SFRP"/>
</dbReference>
<reference evidence="8" key="1">
    <citation type="submission" date="2016-11" db="UniProtKB">
        <authorList>
            <consortium name="WormBaseParasite"/>
        </authorList>
    </citation>
    <scope>IDENTIFICATION</scope>
</reference>
<protein>
    <submittedName>
        <fullName evidence="8">Frizzled domain-containing protein</fullName>
    </submittedName>
</protein>
<feature type="transmembrane region" description="Helical" evidence="4">
    <location>
        <begin position="468"/>
        <end position="499"/>
    </location>
</feature>
<keyword evidence="4" id="KW-1133">Transmembrane helix</keyword>